<gene>
    <name evidence="1" type="ORF">SDC9_157480</name>
</gene>
<comment type="caution">
    <text evidence="1">The sequence shown here is derived from an EMBL/GenBank/DDBJ whole genome shotgun (WGS) entry which is preliminary data.</text>
</comment>
<evidence type="ECO:0000313" key="1">
    <source>
        <dbReference type="EMBL" id="MPN10185.1"/>
    </source>
</evidence>
<accession>A0A645F732</accession>
<name>A0A645F732_9ZZZZ</name>
<sequence length="230" mass="25549">MIAGVGPDAEQCFSVPHPATLVKDLTGFVHLGRLPGVVEDGSVAHGYGGIGALGVQIGIYFTESLVTHRVKYIWHLMTIIPISTAVVIHEKEGISRRCIEQHRFYLMHACLPFHEDGRDLFCREVDLPQGCQVLLIDTIDDFIALIVNVEFKPPGVLKLGLLKRSVDNARRVGLRVYFPGQRIHLQGSLKCKQIFEGMLLDHFSVLALDPDHHIAPTGPTGYHRTDLCSR</sequence>
<dbReference type="AlphaFoldDB" id="A0A645F732"/>
<organism evidence="1">
    <name type="scientific">bioreactor metagenome</name>
    <dbReference type="NCBI Taxonomy" id="1076179"/>
    <lineage>
        <taxon>unclassified sequences</taxon>
        <taxon>metagenomes</taxon>
        <taxon>ecological metagenomes</taxon>
    </lineage>
</organism>
<protein>
    <submittedName>
        <fullName evidence="1">Uncharacterized protein</fullName>
    </submittedName>
</protein>
<reference evidence="1" key="1">
    <citation type="submission" date="2019-08" db="EMBL/GenBank/DDBJ databases">
        <authorList>
            <person name="Kucharzyk K."/>
            <person name="Murdoch R.W."/>
            <person name="Higgins S."/>
            <person name="Loffler F."/>
        </authorList>
    </citation>
    <scope>NUCLEOTIDE SEQUENCE</scope>
</reference>
<proteinExistence type="predicted"/>
<dbReference type="EMBL" id="VSSQ01056336">
    <property type="protein sequence ID" value="MPN10185.1"/>
    <property type="molecule type" value="Genomic_DNA"/>
</dbReference>